<dbReference type="AlphaFoldDB" id="A0A381MZ82"/>
<dbReference type="Gene3D" id="3.40.50.720">
    <property type="entry name" value="NAD(P)-binding Rossmann-like Domain"/>
    <property type="match status" value="1"/>
</dbReference>
<dbReference type="EMBL" id="UINC01000026">
    <property type="protein sequence ID" value="SUZ47626.1"/>
    <property type="molecule type" value="Genomic_DNA"/>
</dbReference>
<feature type="domain" description="RmlD-like substrate binding" evidence="1">
    <location>
        <begin position="19"/>
        <end position="272"/>
    </location>
</feature>
<dbReference type="GO" id="GO:0008831">
    <property type="term" value="F:dTDP-4-dehydrorhamnose reductase activity"/>
    <property type="evidence" value="ECO:0007669"/>
    <property type="project" value="TreeGrafter"/>
</dbReference>
<dbReference type="PANTHER" id="PTHR10491:SF4">
    <property type="entry name" value="METHIONINE ADENOSYLTRANSFERASE 2 SUBUNIT BETA"/>
    <property type="match status" value="1"/>
</dbReference>
<dbReference type="GO" id="GO:0005829">
    <property type="term" value="C:cytosol"/>
    <property type="evidence" value="ECO:0007669"/>
    <property type="project" value="TreeGrafter"/>
</dbReference>
<gene>
    <name evidence="2" type="ORF">METZ01_LOCUS480</name>
</gene>
<organism evidence="2">
    <name type="scientific">marine metagenome</name>
    <dbReference type="NCBI Taxonomy" id="408172"/>
    <lineage>
        <taxon>unclassified sequences</taxon>
        <taxon>metagenomes</taxon>
        <taxon>ecological metagenomes</taxon>
    </lineage>
</organism>
<name>A0A381MZ82_9ZZZZ</name>
<reference evidence="2" key="1">
    <citation type="submission" date="2018-05" db="EMBL/GenBank/DDBJ databases">
        <authorList>
            <person name="Lanie J.A."/>
            <person name="Ng W.-L."/>
            <person name="Kazmierczak K.M."/>
            <person name="Andrzejewski T.M."/>
            <person name="Davidsen T.M."/>
            <person name="Wayne K.J."/>
            <person name="Tettelin H."/>
            <person name="Glass J.I."/>
            <person name="Rusch D."/>
            <person name="Podicherti R."/>
            <person name="Tsui H.-C.T."/>
            <person name="Winkler M.E."/>
        </authorList>
    </citation>
    <scope>NUCLEOTIDE SEQUENCE</scope>
</reference>
<dbReference type="SUPFAM" id="SSF51735">
    <property type="entry name" value="NAD(P)-binding Rossmann-fold domains"/>
    <property type="match status" value="1"/>
</dbReference>
<evidence type="ECO:0000313" key="2">
    <source>
        <dbReference type="EMBL" id="SUZ47626.1"/>
    </source>
</evidence>
<proteinExistence type="predicted"/>
<dbReference type="PANTHER" id="PTHR10491">
    <property type="entry name" value="DTDP-4-DEHYDRORHAMNOSE REDUCTASE"/>
    <property type="match status" value="1"/>
</dbReference>
<evidence type="ECO:0000259" key="1">
    <source>
        <dbReference type="Pfam" id="PF04321"/>
    </source>
</evidence>
<dbReference type="Pfam" id="PF04321">
    <property type="entry name" value="RmlD_sub_bind"/>
    <property type="match status" value="1"/>
</dbReference>
<dbReference type="GO" id="GO:0019305">
    <property type="term" value="P:dTDP-rhamnose biosynthetic process"/>
    <property type="evidence" value="ECO:0007669"/>
    <property type="project" value="TreeGrafter"/>
</dbReference>
<protein>
    <recommendedName>
        <fullName evidence="1">RmlD-like substrate binding domain-containing protein</fullName>
    </recommendedName>
</protein>
<dbReference type="CDD" id="cd05254">
    <property type="entry name" value="dTDP_HR_like_SDR_e"/>
    <property type="match status" value="1"/>
</dbReference>
<dbReference type="InterPro" id="IPR005913">
    <property type="entry name" value="dTDP_dehydrorham_reduct"/>
</dbReference>
<sequence length="273" mass="30530">MSLKRIFNSKYEIISTTGNNNPTGSSMHLDVTNPMLFKEVMETTNPDLVINLAALTNVDLCEKNPELAYSINIGGMDNLVNAFKGPIIHVSTDYVFDGEDGPYKEEDTTNPLNVYGLSKLESEKLLLDHTENSLVIRSNVLYDYSSKSEASFLNWVVDSLTQEKEINVVEDQWNNPTWTGSLAVVIDRAIDTQLTGLVHWGDGDLVSRFDFANKIADVFNLKKSLIKPILTSELNQTAKRPLKSGLKSDYAQNILNLEPPTIKECLETIVEQK</sequence>
<dbReference type="InterPro" id="IPR029903">
    <property type="entry name" value="RmlD-like-bd"/>
</dbReference>
<dbReference type="InterPro" id="IPR036291">
    <property type="entry name" value="NAD(P)-bd_dom_sf"/>
</dbReference>
<accession>A0A381MZ82</accession>
<dbReference type="Gene3D" id="3.90.25.10">
    <property type="entry name" value="UDP-galactose 4-epimerase, domain 1"/>
    <property type="match status" value="1"/>
</dbReference>